<reference evidence="2" key="1">
    <citation type="submission" date="2020-07" db="EMBL/GenBank/DDBJ databases">
        <title>Huge and variable diversity of episymbiotic CPR bacteria and DPANN archaea in groundwater ecosystems.</title>
        <authorList>
            <person name="He C.Y."/>
            <person name="Keren R."/>
            <person name="Whittaker M."/>
            <person name="Farag I.F."/>
            <person name="Doudna J."/>
            <person name="Cate J.H.D."/>
            <person name="Banfield J.F."/>
        </authorList>
    </citation>
    <scope>NUCLEOTIDE SEQUENCE</scope>
    <source>
        <strain evidence="2">NC_groundwater_1818_Pr3_B-0.1um_66_35</strain>
    </source>
</reference>
<dbReference type="EMBL" id="JACRJB010000068">
    <property type="protein sequence ID" value="MBI5132691.1"/>
    <property type="molecule type" value="Genomic_DNA"/>
</dbReference>
<keyword evidence="1" id="KW-0472">Membrane</keyword>
<protein>
    <submittedName>
        <fullName evidence="2">Uncharacterized protein</fullName>
    </submittedName>
</protein>
<evidence type="ECO:0000256" key="1">
    <source>
        <dbReference type="SAM" id="Phobius"/>
    </source>
</evidence>
<keyword evidence="1" id="KW-1133">Transmembrane helix</keyword>
<feature type="transmembrane region" description="Helical" evidence="1">
    <location>
        <begin position="37"/>
        <end position="62"/>
    </location>
</feature>
<feature type="transmembrane region" description="Helical" evidence="1">
    <location>
        <begin position="74"/>
        <end position="107"/>
    </location>
</feature>
<dbReference type="Proteomes" id="UP000782519">
    <property type="component" value="Unassembled WGS sequence"/>
</dbReference>
<gene>
    <name evidence="2" type="ORF">HZA66_24900</name>
</gene>
<comment type="caution">
    <text evidence="2">The sequence shown here is derived from an EMBL/GenBank/DDBJ whole genome shotgun (WGS) entry which is preliminary data.</text>
</comment>
<organism evidence="2 3">
    <name type="scientific">Rhodopseudomonas palustris</name>
    <dbReference type="NCBI Taxonomy" id="1076"/>
    <lineage>
        <taxon>Bacteria</taxon>
        <taxon>Pseudomonadati</taxon>
        <taxon>Pseudomonadota</taxon>
        <taxon>Alphaproteobacteria</taxon>
        <taxon>Hyphomicrobiales</taxon>
        <taxon>Nitrobacteraceae</taxon>
        <taxon>Rhodopseudomonas</taxon>
    </lineage>
</organism>
<evidence type="ECO:0000313" key="3">
    <source>
        <dbReference type="Proteomes" id="UP000782519"/>
    </source>
</evidence>
<proteinExistence type="predicted"/>
<keyword evidence="1" id="KW-0812">Transmembrane</keyword>
<dbReference type="AlphaFoldDB" id="A0A933S2C7"/>
<accession>A0A933S2C7</accession>
<evidence type="ECO:0000313" key="2">
    <source>
        <dbReference type="EMBL" id="MBI5132691.1"/>
    </source>
</evidence>
<name>A0A933S2C7_RHOPL</name>
<feature type="transmembrane region" description="Helical" evidence="1">
    <location>
        <begin position="6"/>
        <end position="25"/>
    </location>
</feature>
<sequence length="115" mass="12489">MPIIIMPPQFIIIGMPLPIMVIMFWQHCMKMSFMAGSIGAISQVIIPAGDIVQVILHIIIGMGTGMPGIPIIDIPAIIGFIIMGFIIGFMPPIIGIMGIICIAVFMARSIDLRRN</sequence>